<sequence length="50" mass="5760">VSGQELVHRCLNEYPSFFNNRKTAVNASTEGHEENDEERRPRNEELNGEG</sequence>
<dbReference type="AlphaFoldDB" id="A0AAV4MQL8"/>
<accession>A0AAV4MQL8</accession>
<dbReference type="Proteomes" id="UP001054945">
    <property type="component" value="Unassembled WGS sequence"/>
</dbReference>
<dbReference type="EMBL" id="BPLR01020032">
    <property type="protein sequence ID" value="GIX74135.1"/>
    <property type="molecule type" value="Genomic_DNA"/>
</dbReference>
<organism evidence="2 3">
    <name type="scientific">Caerostris extrusa</name>
    <name type="common">Bark spider</name>
    <name type="synonym">Caerostris bankana</name>
    <dbReference type="NCBI Taxonomy" id="172846"/>
    <lineage>
        <taxon>Eukaryota</taxon>
        <taxon>Metazoa</taxon>
        <taxon>Ecdysozoa</taxon>
        <taxon>Arthropoda</taxon>
        <taxon>Chelicerata</taxon>
        <taxon>Arachnida</taxon>
        <taxon>Araneae</taxon>
        <taxon>Araneomorphae</taxon>
        <taxon>Entelegynae</taxon>
        <taxon>Araneoidea</taxon>
        <taxon>Araneidae</taxon>
        <taxon>Caerostris</taxon>
    </lineage>
</organism>
<evidence type="ECO:0000313" key="2">
    <source>
        <dbReference type="EMBL" id="GIX74135.1"/>
    </source>
</evidence>
<feature type="region of interest" description="Disordered" evidence="1">
    <location>
        <begin position="24"/>
        <end position="50"/>
    </location>
</feature>
<comment type="caution">
    <text evidence="2">The sequence shown here is derived from an EMBL/GenBank/DDBJ whole genome shotgun (WGS) entry which is preliminary data.</text>
</comment>
<evidence type="ECO:0000313" key="3">
    <source>
        <dbReference type="Proteomes" id="UP001054945"/>
    </source>
</evidence>
<reference evidence="2 3" key="1">
    <citation type="submission" date="2021-06" db="EMBL/GenBank/DDBJ databases">
        <title>Caerostris extrusa draft genome.</title>
        <authorList>
            <person name="Kono N."/>
            <person name="Arakawa K."/>
        </authorList>
    </citation>
    <scope>NUCLEOTIDE SEQUENCE [LARGE SCALE GENOMIC DNA]</scope>
</reference>
<proteinExistence type="predicted"/>
<protein>
    <submittedName>
        <fullName evidence="2">Uncharacterized protein</fullName>
    </submittedName>
</protein>
<evidence type="ECO:0000256" key="1">
    <source>
        <dbReference type="SAM" id="MobiDB-lite"/>
    </source>
</evidence>
<feature type="non-terminal residue" evidence="2">
    <location>
        <position position="1"/>
    </location>
</feature>
<keyword evidence="3" id="KW-1185">Reference proteome</keyword>
<name>A0AAV4MQL8_CAEEX</name>
<gene>
    <name evidence="2" type="ORF">CEXT_709261</name>
</gene>
<feature type="compositionally biased region" description="Basic and acidic residues" evidence="1">
    <location>
        <begin position="37"/>
        <end position="50"/>
    </location>
</feature>